<dbReference type="SUPFAM" id="SSF81321">
    <property type="entry name" value="Family A G protein-coupled receptor-like"/>
    <property type="match status" value="1"/>
</dbReference>
<gene>
    <name evidence="11" type="primary">Npffr1</name>
    <name evidence="11" type="ORF">AWC38_SpisGene24745</name>
</gene>
<dbReference type="CDD" id="cd00637">
    <property type="entry name" value="7tm_classA_rhodopsin-like"/>
    <property type="match status" value="1"/>
</dbReference>
<dbReference type="PROSITE" id="PS00237">
    <property type="entry name" value="G_PROTEIN_RECEP_F1_1"/>
    <property type="match status" value="1"/>
</dbReference>
<evidence type="ECO:0000256" key="5">
    <source>
        <dbReference type="ARBA" id="ARBA00023136"/>
    </source>
</evidence>
<dbReference type="InterPro" id="IPR017452">
    <property type="entry name" value="GPCR_Rhodpsn_7TM"/>
</dbReference>
<comment type="similarity">
    <text evidence="8">Belongs to the G-protein coupled receptor 1 family.</text>
</comment>
<dbReference type="Gene3D" id="1.20.1070.10">
    <property type="entry name" value="Rhodopsin 7-helix transmembrane proteins"/>
    <property type="match status" value="1"/>
</dbReference>
<keyword evidence="2 8" id="KW-0812">Transmembrane</keyword>
<protein>
    <submittedName>
        <fullName evidence="11">Neuropeptide FF receptor 1</fullName>
    </submittedName>
</protein>
<dbReference type="Proteomes" id="UP000225706">
    <property type="component" value="Unassembled WGS sequence"/>
</dbReference>
<evidence type="ECO:0000256" key="4">
    <source>
        <dbReference type="ARBA" id="ARBA00023040"/>
    </source>
</evidence>
<proteinExistence type="inferred from homology"/>
<reference evidence="12" key="1">
    <citation type="journal article" date="2017" name="bioRxiv">
        <title>Comparative analysis of the genomes of Stylophora pistillata and Acropora digitifera provides evidence for extensive differences between species of corals.</title>
        <authorList>
            <person name="Voolstra C.R."/>
            <person name="Li Y."/>
            <person name="Liew Y.J."/>
            <person name="Baumgarten S."/>
            <person name="Zoccola D."/>
            <person name="Flot J.-F."/>
            <person name="Tambutte S."/>
            <person name="Allemand D."/>
            <person name="Aranda M."/>
        </authorList>
    </citation>
    <scope>NUCLEOTIDE SEQUENCE [LARGE SCALE GENOMIC DNA]</scope>
</reference>
<evidence type="ECO:0000313" key="12">
    <source>
        <dbReference type="Proteomes" id="UP000225706"/>
    </source>
</evidence>
<keyword evidence="12" id="KW-1185">Reference proteome</keyword>
<feature type="domain" description="G-protein coupled receptors family 1 profile" evidence="10">
    <location>
        <begin position="43"/>
        <end position="268"/>
    </location>
</feature>
<keyword evidence="3 9" id="KW-1133">Transmembrane helix</keyword>
<name>A0A2B4R559_STYPI</name>
<accession>A0A2B4R559</accession>
<dbReference type="GO" id="GO:0016020">
    <property type="term" value="C:membrane"/>
    <property type="evidence" value="ECO:0007669"/>
    <property type="project" value="UniProtKB-SubCell"/>
</dbReference>
<evidence type="ECO:0000256" key="8">
    <source>
        <dbReference type="RuleBase" id="RU000688"/>
    </source>
</evidence>
<feature type="transmembrane region" description="Helical" evidence="9">
    <location>
        <begin position="196"/>
        <end position="219"/>
    </location>
</feature>
<dbReference type="PANTHER" id="PTHR24243">
    <property type="entry name" value="G-PROTEIN COUPLED RECEPTOR"/>
    <property type="match status" value="1"/>
</dbReference>
<feature type="transmembrane region" description="Helical" evidence="9">
    <location>
        <begin position="115"/>
        <end position="135"/>
    </location>
</feature>
<dbReference type="OrthoDB" id="5960845at2759"/>
<keyword evidence="4 8" id="KW-0297">G-protein coupled receptor</keyword>
<feature type="non-terminal residue" evidence="11">
    <location>
        <position position="364"/>
    </location>
</feature>
<dbReference type="AlphaFoldDB" id="A0A2B4R559"/>
<evidence type="ECO:0000256" key="3">
    <source>
        <dbReference type="ARBA" id="ARBA00022989"/>
    </source>
</evidence>
<keyword evidence="6 8" id="KW-0675">Receptor</keyword>
<comment type="caution">
    <text evidence="11">The sequence shown here is derived from an EMBL/GenBank/DDBJ whole genome shotgun (WGS) entry which is preliminary data.</text>
</comment>
<feature type="transmembrane region" description="Helical" evidence="9">
    <location>
        <begin position="147"/>
        <end position="167"/>
    </location>
</feature>
<organism evidence="11 12">
    <name type="scientific">Stylophora pistillata</name>
    <name type="common">Smooth cauliflower coral</name>
    <dbReference type="NCBI Taxonomy" id="50429"/>
    <lineage>
        <taxon>Eukaryota</taxon>
        <taxon>Metazoa</taxon>
        <taxon>Cnidaria</taxon>
        <taxon>Anthozoa</taxon>
        <taxon>Hexacorallia</taxon>
        <taxon>Scleractinia</taxon>
        <taxon>Astrocoeniina</taxon>
        <taxon>Pocilloporidae</taxon>
        <taxon>Stylophora</taxon>
    </lineage>
</organism>
<dbReference type="PROSITE" id="PS50262">
    <property type="entry name" value="G_PROTEIN_RECEP_F1_2"/>
    <property type="match status" value="1"/>
</dbReference>
<evidence type="ECO:0000259" key="10">
    <source>
        <dbReference type="PROSITE" id="PS50262"/>
    </source>
</evidence>
<dbReference type="GO" id="GO:0004930">
    <property type="term" value="F:G protein-coupled receptor activity"/>
    <property type="evidence" value="ECO:0007669"/>
    <property type="project" value="UniProtKB-KW"/>
</dbReference>
<dbReference type="PANTHER" id="PTHR24243:SF208">
    <property type="entry name" value="PYROKININ-1 RECEPTOR"/>
    <property type="match status" value="1"/>
</dbReference>
<evidence type="ECO:0000256" key="2">
    <source>
        <dbReference type="ARBA" id="ARBA00022692"/>
    </source>
</evidence>
<keyword evidence="5 9" id="KW-0472">Membrane</keyword>
<evidence type="ECO:0000256" key="6">
    <source>
        <dbReference type="ARBA" id="ARBA00023170"/>
    </source>
</evidence>
<evidence type="ECO:0000256" key="1">
    <source>
        <dbReference type="ARBA" id="ARBA00004141"/>
    </source>
</evidence>
<dbReference type="InterPro" id="IPR000276">
    <property type="entry name" value="GPCR_Rhodpsn"/>
</dbReference>
<dbReference type="PRINTS" id="PR00237">
    <property type="entry name" value="GPCRRHODOPSN"/>
</dbReference>
<feature type="transmembrane region" description="Helical" evidence="9">
    <location>
        <begin position="73"/>
        <end position="95"/>
    </location>
</feature>
<evidence type="ECO:0000256" key="9">
    <source>
        <dbReference type="SAM" id="Phobius"/>
    </source>
</evidence>
<sequence>MSVNVTGVTMNGTQSMSTCFNSTAVRIGCTFAYCLLTVVSLAGNTFIGIIVYRTKTLRTPINFLMVNMAMSDLLYPIIFFTTRLTGIYKAGHWLISGPLGQALCKLSVFAGDVSTLVSVQSLVLITVDRFVAVVFPLRSPSISSRQGWFSIIAIWIVAMAVHCPYLFAFKVVEYSDGLVCWLQWNDTFGESSYEGYFLGIIIVVVYVPLVSIAILYFAIALTIKFQKSPGEQSANLHCGRSCKSSPRQVYDFKIVNLEDLYELFHWIPWNGAFLEDDVNSAAVNVTDLILAAADDCIPKFVVKKKLNPPWITREGLRFVKKKRKLGVFSKSYDLEHGDSHPKEEVGPGSLISVATCPSEVKKIL</sequence>
<dbReference type="EMBL" id="LSMT01002375">
    <property type="protein sequence ID" value="PFX11497.1"/>
    <property type="molecule type" value="Genomic_DNA"/>
</dbReference>
<dbReference type="Pfam" id="PF00001">
    <property type="entry name" value="7tm_1"/>
    <property type="match status" value="1"/>
</dbReference>
<evidence type="ECO:0000313" key="11">
    <source>
        <dbReference type="EMBL" id="PFX11497.1"/>
    </source>
</evidence>
<keyword evidence="7 8" id="KW-0807">Transducer</keyword>
<evidence type="ECO:0000256" key="7">
    <source>
        <dbReference type="ARBA" id="ARBA00023224"/>
    </source>
</evidence>
<feature type="transmembrane region" description="Helical" evidence="9">
    <location>
        <begin position="30"/>
        <end position="52"/>
    </location>
</feature>
<dbReference type="STRING" id="50429.A0A2B4R559"/>
<comment type="subcellular location">
    <subcellularLocation>
        <location evidence="1">Membrane</location>
        <topology evidence="1">Multi-pass membrane protein</topology>
    </subcellularLocation>
</comment>